<dbReference type="KEGG" id="bgt:106079782"/>
<keyword evidence="1" id="KW-0479">Metal-binding</keyword>
<dbReference type="GO" id="GO:0008270">
    <property type="term" value="F:zinc ion binding"/>
    <property type="evidence" value="ECO:0007669"/>
    <property type="project" value="UniProtKB-KW"/>
</dbReference>
<evidence type="ECO:0000259" key="2">
    <source>
        <dbReference type="PROSITE" id="PS50158"/>
    </source>
</evidence>
<dbReference type="Proteomes" id="UP000076420">
    <property type="component" value="Unassembled WGS sequence"/>
</dbReference>
<dbReference type="EnsemblMetazoa" id="BGLB038777-RA">
    <property type="protein sequence ID" value="BGLB038777-PA"/>
    <property type="gene ID" value="BGLB038777"/>
</dbReference>
<accession>A0A2C9M5J8</accession>
<keyword evidence="1" id="KW-0863">Zinc-finger</keyword>
<dbReference type="InterPro" id="IPR036875">
    <property type="entry name" value="Znf_CCHC_sf"/>
</dbReference>
<dbReference type="PROSITE" id="PS50158">
    <property type="entry name" value="ZF_CCHC"/>
    <property type="match status" value="1"/>
</dbReference>
<keyword evidence="1" id="KW-0862">Zinc</keyword>
<evidence type="ECO:0000256" key="1">
    <source>
        <dbReference type="PROSITE-ProRule" id="PRU00047"/>
    </source>
</evidence>
<gene>
    <name evidence="3" type="primary">106079782</name>
</gene>
<sequence>MELRFGDEHMKEVYRVQLKSRQQKPGETLQELMADIERLARLAYPTLTQEILEVLITDAFIDGVRDPELKKAIRLSGKREASDALVYALSFEAAKDASKTTHFSRGLHVQEEDLTDIIRQVVETIDDRRSQQMPRPNRPVVHCWNCNAPGHIQRNCT</sequence>
<dbReference type="VEuPathDB" id="VectorBase:BGLAX_049923"/>
<reference evidence="3" key="1">
    <citation type="submission" date="2020-05" db="UniProtKB">
        <authorList>
            <consortium name="EnsemblMetazoa"/>
        </authorList>
    </citation>
    <scope>IDENTIFICATION</scope>
    <source>
        <strain evidence="3">BB02</strain>
    </source>
</reference>
<dbReference type="SUPFAM" id="SSF57756">
    <property type="entry name" value="Retrovirus zinc finger-like domains"/>
    <property type="match status" value="1"/>
</dbReference>
<organism evidence="3 4">
    <name type="scientific">Biomphalaria glabrata</name>
    <name type="common">Bloodfluke planorb</name>
    <name type="synonym">Freshwater snail</name>
    <dbReference type="NCBI Taxonomy" id="6526"/>
    <lineage>
        <taxon>Eukaryota</taxon>
        <taxon>Metazoa</taxon>
        <taxon>Spiralia</taxon>
        <taxon>Lophotrochozoa</taxon>
        <taxon>Mollusca</taxon>
        <taxon>Gastropoda</taxon>
        <taxon>Heterobranchia</taxon>
        <taxon>Euthyneura</taxon>
        <taxon>Panpulmonata</taxon>
        <taxon>Hygrophila</taxon>
        <taxon>Lymnaeoidea</taxon>
        <taxon>Planorbidae</taxon>
        <taxon>Biomphalaria</taxon>
    </lineage>
</organism>
<dbReference type="GO" id="GO:0003676">
    <property type="term" value="F:nucleic acid binding"/>
    <property type="evidence" value="ECO:0007669"/>
    <property type="project" value="InterPro"/>
</dbReference>
<dbReference type="STRING" id="6526.A0A2C9M5J8"/>
<dbReference type="InterPro" id="IPR001878">
    <property type="entry name" value="Znf_CCHC"/>
</dbReference>
<dbReference type="PANTHER" id="PTHR45823">
    <property type="entry name" value="T-SNARE COILED-COIL HOMOLOGY DOMAIN-CONTAINING PROTEIN"/>
    <property type="match status" value="1"/>
</dbReference>
<dbReference type="Pfam" id="PF00098">
    <property type="entry name" value="zf-CCHC"/>
    <property type="match status" value="1"/>
</dbReference>
<feature type="domain" description="CCHC-type" evidence="2">
    <location>
        <begin position="143"/>
        <end position="156"/>
    </location>
</feature>
<dbReference type="VEuPathDB" id="VectorBase:BGLB038777"/>
<evidence type="ECO:0000313" key="3">
    <source>
        <dbReference type="EnsemblMetazoa" id="BGLB038777-PA"/>
    </source>
</evidence>
<name>A0A2C9M5J8_BIOGL</name>
<evidence type="ECO:0000313" key="4">
    <source>
        <dbReference type="Proteomes" id="UP000076420"/>
    </source>
</evidence>
<protein>
    <recommendedName>
        <fullName evidence="2">CCHC-type domain-containing protein</fullName>
    </recommendedName>
</protein>
<dbReference type="AlphaFoldDB" id="A0A2C9M5J8"/>
<proteinExistence type="predicted"/>
<dbReference type="PANTHER" id="PTHR45823:SF1">
    <property type="entry name" value="T-SNARE COILED-COIL HOMOLOGY DOMAIN-CONTAINING PROTEIN"/>
    <property type="match status" value="1"/>
</dbReference>